<dbReference type="GO" id="GO:0005524">
    <property type="term" value="F:ATP binding"/>
    <property type="evidence" value="ECO:0007669"/>
    <property type="project" value="InterPro"/>
</dbReference>
<evidence type="ECO:0000313" key="2">
    <source>
        <dbReference type="EMBL" id="KZX12328.1"/>
    </source>
</evidence>
<dbReference type="InterPro" id="IPR027417">
    <property type="entry name" value="P-loop_NTPase"/>
</dbReference>
<dbReference type="InterPro" id="IPR011579">
    <property type="entry name" value="ATPase_dom"/>
</dbReference>
<feature type="domain" description="ATPase" evidence="1">
    <location>
        <begin position="16"/>
        <end position="280"/>
    </location>
</feature>
<dbReference type="InterPro" id="IPR036390">
    <property type="entry name" value="WH_DNA-bd_sf"/>
</dbReference>
<dbReference type="GO" id="GO:0051301">
    <property type="term" value="P:cell division"/>
    <property type="evidence" value="ECO:0007669"/>
    <property type="project" value="UniProtKB-KW"/>
</dbReference>
<dbReference type="PATRIC" id="fig|66851.6.peg.1348"/>
<proteinExistence type="predicted"/>
<gene>
    <name evidence="2" type="ORF">MBORA_12430</name>
</gene>
<evidence type="ECO:0000313" key="3">
    <source>
        <dbReference type="Proteomes" id="UP000077428"/>
    </source>
</evidence>
<dbReference type="Proteomes" id="UP000077428">
    <property type="component" value="Unassembled WGS sequence"/>
</dbReference>
<dbReference type="PANTHER" id="PTHR34301">
    <property type="entry name" value="DNA-BINDING PROTEIN-RELATED"/>
    <property type="match status" value="1"/>
</dbReference>
<reference evidence="3" key="1">
    <citation type="journal article" date="2016" name="Genome Announc.">
        <title>Draft Genome Sequences of Methanobrevibacter curvatus DSM11111, Methanobrevibacter cuticularis DSM11139, Methanobrevibacter filiformis DSM11501, and Methanobrevibacter oralis DSM7256.</title>
        <authorList>
            <person name="Poehlein A."/>
            <person name="Seedorf H."/>
        </authorList>
    </citation>
    <scope>NUCLEOTIDE SEQUENCE [LARGE SCALE GENOMIC DNA]</scope>
    <source>
        <strain evidence="3">DSM 7256 / JCM 30027 / ZR</strain>
    </source>
</reference>
<dbReference type="SUPFAM" id="SSF52540">
    <property type="entry name" value="P-loop containing nucleoside triphosphate hydrolases"/>
    <property type="match status" value="1"/>
</dbReference>
<accession>A0A166AQ23</accession>
<dbReference type="AlphaFoldDB" id="A0A166AQ23"/>
<dbReference type="RefSeq" id="WP_063720388.1">
    <property type="nucleotide sequence ID" value="NZ_CAJVUI010000002.1"/>
</dbReference>
<dbReference type="EMBL" id="LWMU01000071">
    <property type="protein sequence ID" value="KZX12328.1"/>
    <property type="molecule type" value="Genomic_DNA"/>
</dbReference>
<dbReference type="Pfam" id="PF01637">
    <property type="entry name" value="ATPase_2"/>
    <property type="match status" value="1"/>
</dbReference>
<keyword evidence="3" id="KW-1185">Reference proteome</keyword>
<keyword evidence="2" id="KW-0132">Cell division</keyword>
<name>A0A166AQ23_METOA</name>
<dbReference type="SUPFAM" id="SSF46785">
    <property type="entry name" value="Winged helix' DNA-binding domain"/>
    <property type="match status" value="1"/>
</dbReference>
<evidence type="ECO:0000259" key="1">
    <source>
        <dbReference type="Pfam" id="PF01637"/>
    </source>
</evidence>
<dbReference type="PANTHER" id="PTHR34301:SF8">
    <property type="entry name" value="ATPASE DOMAIN-CONTAINING PROTEIN"/>
    <property type="match status" value="1"/>
</dbReference>
<protein>
    <submittedName>
        <fullName evidence="2">Cell division control protein 6</fullName>
    </submittedName>
</protein>
<organism evidence="2 3">
    <name type="scientific">Methanobrevibacter oralis</name>
    <dbReference type="NCBI Taxonomy" id="66851"/>
    <lineage>
        <taxon>Archaea</taxon>
        <taxon>Methanobacteriati</taxon>
        <taxon>Methanobacteriota</taxon>
        <taxon>Methanomada group</taxon>
        <taxon>Methanobacteria</taxon>
        <taxon>Methanobacteriales</taxon>
        <taxon>Methanobacteriaceae</taxon>
        <taxon>Methanobrevibacter</taxon>
    </lineage>
</organism>
<dbReference type="Gene3D" id="3.40.50.300">
    <property type="entry name" value="P-loop containing nucleotide triphosphate hydrolases"/>
    <property type="match status" value="1"/>
</dbReference>
<sequence length="395" mass="45878">MNIMPSTIPKDFDKYFFNRKQDIAKINAYLSMLEKDIPNQFLITGYRGVGKTFLLRKILKDQDKKFLTAYIDLSNIFAREISNLTEEEVMKELLLTFKNSISKDKTIYEQIKNNIAIFLKQLKIKDYDFNSNADIFDIPLPIIKNNYNKLSKFVMELPQKIVDSSDEIKGFIIVIDEFQLLGTIKSPEAFFWLIRSYSQQQFNVSYIFTGSVSKTSEVTEMLNGQTGAFGGRMIQIDIEPFSREETKRYVDERSNNVKFSDKGFNQFYLCTKGIPIYINTLCSILPANSVCDENIILENIKLNIDHIALMWIYVWGRLNANEREIVILLNENNGANWTTLKNSLPYSTPTISKYLDSLSNKGIVDYDFNKKYVISDNMLKTWLSIKKEQNGRYPL</sequence>
<comment type="caution">
    <text evidence="2">The sequence shown here is derived from an EMBL/GenBank/DDBJ whole genome shotgun (WGS) entry which is preliminary data.</text>
</comment>
<keyword evidence="2" id="KW-0131">Cell cycle</keyword>